<keyword evidence="3" id="KW-1185">Reference proteome</keyword>
<dbReference type="EMBL" id="JAHRIQ010083357">
    <property type="protein sequence ID" value="MEQ2248666.1"/>
    <property type="molecule type" value="Genomic_DNA"/>
</dbReference>
<comment type="caution">
    <text evidence="2">The sequence shown here is derived from an EMBL/GenBank/DDBJ whole genome shotgun (WGS) entry which is preliminary data.</text>
</comment>
<protein>
    <submittedName>
        <fullName evidence="2">Uncharacterized protein</fullName>
    </submittedName>
</protein>
<proteinExistence type="predicted"/>
<gene>
    <name evidence="2" type="ORF">ILYODFUR_021295</name>
</gene>
<evidence type="ECO:0000256" key="1">
    <source>
        <dbReference type="SAM" id="MobiDB-lite"/>
    </source>
</evidence>
<evidence type="ECO:0000313" key="2">
    <source>
        <dbReference type="EMBL" id="MEQ2248666.1"/>
    </source>
</evidence>
<name>A0ABV0UV87_9TELE</name>
<dbReference type="Proteomes" id="UP001482620">
    <property type="component" value="Unassembled WGS sequence"/>
</dbReference>
<accession>A0ABV0UV87</accession>
<sequence length="91" mass="9900">LHTRSPHSEQLEKQNEAKNMQHQTEDPEEKVLGPLCFFSRKGEGGGGEGGGGEGVVTKAAAAFSSSSFKDREKNDIMAFMLSLQKHIRLLG</sequence>
<feature type="region of interest" description="Disordered" evidence="1">
    <location>
        <begin position="1"/>
        <end position="32"/>
    </location>
</feature>
<organism evidence="2 3">
    <name type="scientific">Ilyodon furcidens</name>
    <name type="common">goldbreast splitfin</name>
    <dbReference type="NCBI Taxonomy" id="33524"/>
    <lineage>
        <taxon>Eukaryota</taxon>
        <taxon>Metazoa</taxon>
        <taxon>Chordata</taxon>
        <taxon>Craniata</taxon>
        <taxon>Vertebrata</taxon>
        <taxon>Euteleostomi</taxon>
        <taxon>Actinopterygii</taxon>
        <taxon>Neopterygii</taxon>
        <taxon>Teleostei</taxon>
        <taxon>Neoteleostei</taxon>
        <taxon>Acanthomorphata</taxon>
        <taxon>Ovalentaria</taxon>
        <taxon>Atherinomorphae</taxon>
        <taxon>Cyprinodontiformes</taxon>
        <taxon>Goodeidae</taxon>
        <taxon>Ilyodon</taxon>
    </lineage>
</organism>
<feature type="compositionally biased region" description="Basic and acidic residues" evidence="1">
    <location>
        <begin position="1"/>
        <end position="16"/>
    </location>
</feature>
<evidence type="ECO:0000313" key="3">
    <source>
        <dbReference type="Proteomes" id="UP001482620"/>
    </source>
</evidence>
<reference evidence="2 3" key="1">
    <citation type="submission" date="2021-06" db="EMBL/GenBank/DDBJ databases">
        <authorList>
            <person name="Palmer J.M."/>
        </authorList>
    </citation>
    <scope>NUCLEOTIDE SEQUENCE [LARGE SCALE GENOMIC DNA]</scope>
    <source>
        <strain evidence="3">if_2019</strain>
        <tissue evidence="2">Muscle</tissue>
    </source>
</reference>
<feature type="non-terminal residue" evidence="2">
    <location>
        <position position="1"/>
    </location>
</feature>